<dbReference type="PROSITE" id="PS51077">
    <property type="entry name" value="HTH_ICLR"/>
    <property type="match status" value="1"/>
</dbReference>
<dbReference type="AlphaFoldDB" id="A0A5A7N9U3"/>
<keyword evidence="2" id="KW-0238">DNA-binding</keyword>
<dbReference type="Pfam" id="PF09339">
    <property type="entry name" value="HTH_IclR"/>
    <property type="match status" value="1"/>
</dbReference>
<dbReference type="GO" id="GO:0045892">
    <property type="term" value="P:negative regulation of DNA-templated transcription"/>
    <property type="evidence" value="ECO:0007669"/>
    <property type="project" value="TreeGrafter"/>
</dbReference>
<comment type="caution">
    <text evidence="7">The sequence shown here is derived from an EMBL/GenBank/DDBJ whole genome shotgun (WGS) entry which is preliminary data.</text>
</comment>
<dbReference type="PROSITE" id="PS51078">
    <property type="entry name" value="ICLR_ED"/>
    <property type="match status" value="1"/>
</dbReference>
<dbReference type="Gene3D" id="1.10.10.10">
    <property type="entry name" value="Winged helix-like DNA-binding domain superfamily/Winged helix DNA-binding domain"/>
    <property type="match status" value="1"/>
</dbReference>
<dbReference type="Proteomes" id="UP000324996">
    <property type="component" value="Unassembled WGS sequence"/>
</dbReference>
<sequence>MVAEKAGATVKTGTTEKTGQKTSKNDSEYLLTFARGLSVLRAFDSDRPEMTLSEVAAVTGLNAAVVRRCLNTLLELGYVAKNGRLFLLTPEVLGFSSAYLNSMNLETIVQPYLQDVSDKTGDSTSMAVLWRDEVLYLQHVSTNRMIRLAAGIGTRFPAYATSLGRVLLAFQSPQSIADYFDHTELVPLTSHTTTSRSTLEIILEETRAQAMPVFKMSSIMESFRFLCRFLPKSARFYAPSIVPPPPPGLIKPRSSRIACRF</sequence>
<evidence type="ECO:0000256" key="3">
    <source>
        <dbReference type="ARBA" id="ARBA00023163"/>
    </source>
</evidence>
<evidence type="ECO:0000259" key="6">
    <source>
        <dbReference type="PROSITE" id="PS51078"/>
    </source>
</evidence>
<evidence type="ECO:0000259" key="5">
    <source>
        <dbReference type="PROSITE" id="PS51077"/>
    </source>
</evidence>
<feature type="domain" description="HTH iclR-type" evidence="5">
    <location>
        <begin position="30"/>
        <end position="90"/>
    </location>
</feature>
<dbReference type="InterPro" id="IPR036388">
    <property type="entry name" value="WH-like_DNA-bd_sf"/>
</dbReference>
<dbReference type="SUPFAM" id="SSF55781">
    <property type="entry name" value="GAF domain-like"/>
    <property type="match status" value="1"/>
</dbReference>
<proteinExistence type="predicted"/>
<evidence type="ECO:0000313" key="8">
    <source>
        <dbReference type="Proteomes" id="UP000324996"/>
    </source>
</evidence>
<dbReference type="PANTHER" id="PTHR30136">
    <property type="entry name" value="HELIX-TURN-HELIX TRANSCRIPTIONAL REGULATOR, ICLR FAMILY"/>
    <property type="match status" value="1"/>
</dbReference>
<dbReference type="InterPro" id="IPR005471">
    <property type="entry name" value="Tscrpt_reg_IclR_N"/>
</dbReference>
<dbReference type="PANTHER" id="PTHR30136:SF34">
    <property type="entry name" value="TRANSCRIPTIONAL REGULATOR"/>
    <property type="match status" value="1"/>
</dbReference>
<dbReference type="GO" id="GO:0003677">
    <property type="term" value="F:DNA binding"/>
    <property type="evidence" value="ECO:0007669"/>
    <property type="project" value="UniProtKB-KW"/>
</dbReference>
<dbReference type="InterPro" id="IPR036390">
    <property type="entry name" value="WH_DNA-bd_sf"/>
</dbReference>
<dbReference type="EMBL" id="BKCN01000018">
    <property type="protein sequence ID" value="GER05133.1"/>
    <property type="molecule type" value="Genomic_DNA"/>
</dbReference>
<keyword evidence="3" id="KW-0804">Transcription</keyword>
<accession>A0A5A7N9U3</accession>
<reference evidence="7 8" key="1">
    <citation type="submission" date="2019-09" db="EMBL/GenBank/DDBJ databases">
        <title>NBRP : Genome information of microbial organism related human and environment.</title>
        <authorList>
            <person name="Hattori M."/>
            <person name="Oshima K."/>
            <person name="Inaba H."/>
            <person name="Suda W."/>
            <person name="Sakamoto M."/>
            <person name="Iino T."/>
            <person name="Kitahara M."/>
            <person name="Oshida Y."/>
            <person name="Iida T."/>
            <person name="Kudo T."/>
            <person name="Itoh T."/>
            <person name="Ohkuma M."/>
        </authorList>
    </citation>
    <scope>NUCLEOTIDE SEQUENCE [LARGE SCALE GENOMIC DNA]</scope>
    <source>
        <strain evidence="7 8">Q-1</strain>
    </source>
</reference>
<gene>
    <name evidence="7" type="ORF">JCM17846_28150</name>
</gene>
<evidence type="ECO:0000256" key="2">
    <source>
        <dbReference type="ARBA" id="ARBA00023125"/>
    </source>
</evidence>
<dbReference type="InterPro" id="IPR029016">
    <property type="entry name" value="GAF-like_dom_sf"/>
</dbReference>
<evidence type="ECO:0008006" key="9">
    <source>
        <dbReference type="Google" id="ProtNLM"/>
    </source>
</evidence>
<evidence type="ECO:0000313" key="7">
    <source>
        <dbReference type="EMBL" id="GER05133.1"/>
    </source>
</evidence>
<organism evidence="7 8">
    <name type="scientific">Iodidimonas nitroreducens</name>
    <dbReference type="NCBI Taxonomy" id="1236968"/>
    <lineage>
        <taxon>Bacteria</taxon>
        <taxon>Pseudomonadati</taxon>
        <taxon>Pseudomonadota</taxon>
        <taxon>Alphaproteobacteria</taxon>
        <taxon>Iodidimonadales</taxon>
        <taxon>Iodidimonadaceae</taxon>
        <taxon>Iodidimonas</taxon>
    </lineage>
</organism>
<dbReference type="InterPro" id="IPR050707">
    <property type="entry name" value="HTH_MetabolicPath_Reg"/>
</dbReference>
<keyword evidence="8" id="KW-1185">Reference proteome</keyword>
<dbReference type="SMART" id="SM00346">
    <property type="entry name" value="HTH_ICLR"/>
    <property type="match status" value="1"/>
</dbReference>
<protein>
    <recommendedName>
        <fullName evidence="9">IclR family transcriptional regulator</fullName>
    </recommendedName>
</protein>
<name>A0A5A7N9U3_9PROT</name>
<feature type="domain" description="IclR-ED" evidence="6">
    <location>
        <begin position="91"/>
        <end position="261"/>
    </location>
</feature>
<dbReference type="Gene3D" id="3.30.450.40">
    <property type="match status" value="1"/>
</dbReference>
<dbReference type="GO" id="GO:0003700">
    <property type="term" value="F:DNA-binding transcription factor activity"/>
    <property type="evidence" value="ECO:0007669"/>
    <property type="project" value="TreeGrafter"/>
</dbReference>
<evidence type="ECO:0000256" key="1">
    <source>
        <dbReference type="ARBA" id="ARBA00023015"/>
    </source>
</evidence>
<dbReference type="Pfam" id="PF01614">
    <property type="entry name" value="IclR_C"/>
    <property type="match status" value="1"/>
</dbReference>
<feature type="region of interest" description="Disordered" evidence="4">
    <location>
        <begin position="1"/>
        <end position="23"/>
    </location>
</feature>
<evidence type="ECO:0000256" key="4">
    <source>
        <dbReference type="SAM" id="MobiDB-lite"/>
    </source>
</evidence>
<dbReference type="SUPFAM" id="SSF46785">
    <property type="entry name" value="Winged helix' DNA-binding domain"/>
    <property type="match status" value="1"/>
</dbReference>
<feature type="compositionally biased region" description="Low complexity" evidence="4">
    <location>
        <begin position="1"/>
        <end position="22"/>
    </location>
</feature>
<dbReference type="InterPro" id="IPR014757">
    <property type="entry name" value="Tscrpt_reg_IclR_C"/>
</dbReference>
<keyword evidence="1" id="KW-0805">Transcription regulation</keyword>